<accession>A0A7J9GSV0</accession>
<evidence type="ECO:0000256" key="1">
    <source>
        <dbReference type="SAM" id="Phobius"/>
    </source>
</evidence>
<evidence type="ECO:0000313" key="3">
    <source>
        <dbReference type="Proteomes" id="UP000593560"/>
    </source>
</evidence>
<protein>
    <submittedName>
        <fullName evidence="2">Uncharacterized protein</fullName>
    </submittedName>
</protein>
<name>A0A7J9GSV0_9ROSI</name>
<dbReference type="Proteomes" id="UP000593560">
    <property type="component" value="Unassembled WGS sequence"/>
</dbReference>
<dbReference type="EMBL" id="JABFAD010000006">
    <property type="protein sequence ID" value="MBA0800667.1"/>
    <property type="molecule type" value="Genomic_DNA"/>
</dbReference>
<keyword evidence="1" id="KW-0812">Transmembrane</keyword>
<proteinExistence type="predicted"/>
<evidence type="ECO:0000313" key="2">
    <source>
        <dbReference type="EMBL" id="MBA0800667.1"/>
    </source>
</evidence>
<dbReference type="AlphaFoldDB" id="A0A7J9GSV0"/>
<keyword evidence="1" id="KW-1133">Transmembrane helix</keyword>
<feature type="transmembrane region" description="Helical" evidence="1">
    <location>
        <begin position="24"/>
        <end position="44"/>
    </location>
</feature>
<organism evidence="2 3">
    <name type="scientific">Gossypium harknessii</name>
    <dbReference type="NCBI Taxonomy" id="34285"/>
    <lineage>
        <taxon>Eukaryota</taxon>
        <taxon>Viridiplantae</taxon>
        <taxon>Streptophyta</taxon>
        <taxon>Embryophyta</taxon>
        <taxon>Tracheophyta</taxon>
        <taxon>Spermatophyta</taxon>
        <taxon>Magnoliopsida</taxon>
        <taxon>eudicotyledons</taxon>
        <taxon>Gunneridae</taxon>
        <taxon>Pentapetalae</taxon>
        <taxon>rosids</taxon>
        <taxon>malvids</taxon>
        <taxon>Malvales</taxon>
        <taxon>Malvaceae</taxon>
        <taxon>Malvoideae</taxon>
        <taxon>Gossypium</taxon>
    </lineage>
</organism>
<gene>
    <name evidence="2" type="ORF">Gohar_011088</name>
</gene>
<sequence length="47" mass="5437">MLILATWILMFINLKEVALGHMLLLLFFLLLLTFHQILVSISLVRIA</sequence>
<keyword evidence="1" id="KW-0472">Membrane</keyword>
<reference evidence="2 3" key="1">
    <citation type="journal article" date="2019" name="Genome Biol. Evol.">
        <title>Insights into the evolution of the New World diploid cottons (Gossypium, subgenus Houzingenia) based on genome sequencing.</title>
        <authorList>
            <person name="Grover C.E."/>
            <person name="Arick M.A. 2nd"/>
            <person name="Thrash A."/>
            <person name="Conover J.L."/>
            <person name="Sanders W.S."/>
            <person name="Peterson D.G."/>
            <person name="Frelichowski J.E."/>
            <person name="Scheffler J.A."/>
            <person name="Scheffler B.E."/>
            <person name="Wendel J.F."/>
        </authorList>
    </citation>
    <scope>NUCLEOTIDE SEQUENCE [LARGE SCALE GENOMIC DNA]</scope>
    <source>
        <strain evidence="2">0</strain>
        <tissue evidence="2">Leaf</tissue>
    </source>
</reference>
<keyword evidence="3" id="KW-1185">Reference proteome</keyword>
<comment type="caution">
    <text evidence="2">The sequence shown here is derived from an EMBL/GenBank/DDBJ whole genome shotgun (WGS) entry which is preliminary data.</text>
</comment>